<evidence type="ECO:0000256" key="18">
    <source>
        <dbReference type="ARBA" id="ARBA00029893"/>
    </source>
</evidence>
<gene>
    <name evidence="19" type="ORF">PIB30_025495</name>
</gene>
<keyword evidence="15" id="KW-0472">Membrane</keyword>
<evidence type="ECO:0000256" key="3">
    <source>
        <dbReference type="ARBA" id="ARBA00005119"/>
    </source>
</evidence>
<dbReference type="PANTHER" id="PTHR13619">
    <property type="entry name" value="PHOSPHATIDATE CYTIDYLYLTRANSFERASE, MITOCHONDRIAL"/>
    <property type="match status" value="1"/>
</dbReference>
<dbReference type="PANTHER" id="PTHR13619:SF0">
    <property type="entry name" value="PHOSPHATIDATE CYTIDYLYLTRANSFERASE, MITOCHONDRIAL"/>
    <property type="match status" value="1"/>
</dbReference>
<organism evidence="19 20">
    <name type="scientific">Stylosanthes scabra</name>
    <dbReference type="NCBI Taxonomy" id="79078"/>
    <lineage>
        <taxon>Eukaryota</taxon>
        <taxon>Viridiplantae</taxon>
        <taxon>Streptophyta</taxon>
        <taxon>Embryophyta</taxon>
        <taxon>Tracheophyta</taxon>
        <taxon>Spermatophyta</taxon>
        <taxon>Magnoliopsida</taxon>
        <taxon>eudicotyledons</taxon>
        <taxon>Gunneridae</taxon>
        <taxon>Pentapetalae</taxon>
        <taxon>rosids</taxon>
        <taxon>fabids</taxon>
        <taxon>Fabales</taxon>
        <taxon>Fabaceae</taxon>
        <taxon>Papilionoideae</taxon>
        <taxon>50 kb inversion clade</taxon>
        <taxon>dalbergioids sensu lato</taxon>
        <taxon>Dalbergieae</taxon>
        <taxon>Pterocarpus clade</taxon>
        <taxon>Stylosanthes</taxon>
    </lineage>
</organism>
<dbReference type="InterPro" id="IPR015222">
    <property type="entry name" value="Tam41"/>
</dbReference>
<keyword evidence="20" id="KW-1185">Reference proteome</keyword>
<evidence type="ECO:0000256" key="12">
    <source>
        <dbReference type="ARBA" id="ARBA00022842"/>
    </source>
</evidence>
<comment type="similarity">
    <text evidence="5">Belongs to the TAM41 family.</text>
</comment>
<dbReference type="Proteomes" id="UP001341840">
    <property type="component" value="Unassembled WGS sequence"/>
</dbReference>
<evidence type="ECO:0000256" key="11">
    <source>
        <dbReference type="ARBA" id="ARBA00022792"/>
    </source>
</evidence>
<accession>A0ABU6XA91</accession>
<evidence type="ECO:0000256" key="16">
    <source>
        <dbReference type="ARBA" id="ARBA00023209"/>
    </source>
</evidence>
<name>A0ABU6XA91_9FABA</name>
<evidence type="ECO:0000256" key="1">
    <source>
        <dbReference type="ARBA" id="ARBA00001946"/>
    </source>
</evidence>
<keyword evidence="17" id="KW-1208">Phospholipid metabolism</keyword>
<keyword evidence="12" id="KW-0460">Magnesium</keyword>
<keyword evidence="14" id="KW-0496">Mitochondrion</keyword>
<evidence type="ECO:0000256" key="17">
    <source>
        <dbReference type="ARBA" id="ARBA00023264"/>
    </source>
</evidence>
<comment type="pathway">
    <text evidence="3">Phospholipid metabolism; CDP-diacylglycerol biosynthesis; CDP-diacylglycerol from sn-glycerol 3-phosphate: step 3/3.</text>
</comment>
<evidence type="ECO:0000256" key="13">
    <source>
        <dbReference type="ARBA" id="ARBA00023098"/>
    </source>
</evidence>
<keyword evidence="11" id="KW-0999">Mitochondrion inner membrane</keyword>
<comment type="subcellular location">
    <subcellularLocation>
        <location evidence="2">Mitochondrion inner membrane</location>
        <topology evidence="2">Peripheral membrane protein</topology>
        <orientation evidence="2">Matrix side</orientation>
    </subcellularLocation>
</comment>
<evidence type="ECO:0000313" key="19">
    <source>
        <dbReference type="EMBL" id="MED6194110.1"/>
    </source>
</evidence>
<keyword evidence="13" id="KW-0443">Lipid metabolism</keyword>
<evidence type="ECO:0000256" key="9">
    <source>
        <dbReference type="ARBA" id="ARBA00022679"/>
    </source>
</evidence>
<keyword evidence="8" id="KW-0444">Lipid biosynthesis</keyword>
<dbReference type="EC" id="2.7.7.41" evidence="6"/>
<keyword evidence="10" id="KW-0548">Nucleotidyltransferase</keyword>
<comment type="cofactor">
    <cofactor evidence="1">
        <name>Mg(2+)</name>
        <dbReference type="ChEBI" id="CHEBI:18420"/>
    </cofactor>
</comment>
<protein>
    <recommendedName>
        <fullName evidence="7">Phosphatidate cytidylyltransferase, mitochondrial</fullName>
        <ecNumber evidence="6">2.7.7.41</ecNumber>
    </recommendedName>
    <alternativeName>
        <fullName evidence="18">CDP-diacylglycerol synthase</fullName>
    </alternativeName>
</protein>
<keyword evidence="9" id="KW-0808">Transferase</keyword>
<evidence type="ECO:0000256" key="2">
    <source>
        <dbReference type="ARBA" id="ARBA00004443"/>
    </source>
</evidence>
<comment type="caution">
    <text evidence="19">The sequence shown here is derived from an EMBL/GenBank/DDBJ whole genome shotgun (WGS) entry which is preliminary data.</text>
</comment>
<dbReference type="Pfam" id="PF09139">
    <property type="entry name" value="Tam41_Mmp37"/>
    <property type="match status" value="1"/>
</dbReference>
<evidence type="ECO:0000256" key="5">
    <source>
        <dbReference type="ARBA" id="ARBA00005458"/>
    </source>
</evidence>
<evidence type="ECO:0000256" key="15">
    <source>
        <dbReference type="ARBA" id="ARBA00023136"/>
    </source>
</evidence>
<comment type="pathway">
    <text evidence="4">Lipid metabolism.</text>
</comment>
<evidence type="ECO:0000256" key="4">
    <source>
        <dbReference type="ARBA" id="ARBA00005189"/>
    </source>
</evidence>
<evidence type="ECO:0000256" key="14">
    <source>
        <dbReference type="ARBA" id="ARBA00023128"/>
    </source>
</evidence>
<sequence length="309" mass="34561">MQLRLVAEKQRSIKFLLLFKVLTFPVPSVISNLFNNANVLKASESRIVASSFKKEPPELLLLKGVLHFKIKNVKTRVTFSSSLKLERNIPTMTDFILGVSDPKHWHSENLKLNKNHYASWMVHLVGGRLFLLLFKVLTFPVPSVISNLIQQCQRFESIRIKNCCFKVQEGTSRVAAVEGKTCGSSQNYTLPLNRFPSFELSYVAIFLEVLESVSASIIDYDRVGVGEHFNPFVTWNGKPGFGCPIEAGAVVLSLLWLGGRNFRTASTGMRWGWHALVGVLDRNEVGRGRDVAVSGAALYLGDFFLLSLV</sequence>
<proteinExistence type="inferred from homology"/>
<dbReference type="EMBL" id="JASCZI010211542">
    <property type="protein sequence ID" value="MED6194110.1"/>
    <property type="molecule type" value="Genomic_DNA"/>
</dbReference>
<reference evidence="19 20" key="1">
    <citation type="journal article" date="2023" name="Plants (Basel)">
        <title>Bridging the Gap: Combining Genomics and Transcriptomics Approaches to Understand Stylosanthes scabra, an Orphan Legume from the Brazilian Caatinga.</title>
        <authorList>
            <person name="Ferreira-Neto J.R.C."/>
            <person name="da Silva M.D."/>
            <person name="Binneck E."/>
            <person name="de Melo N.F."/>
            <person name="da Silva R.H."/>
            <person name="de Melo A.L.T.M."/>
            <person name="Pandolfi V."/>
            <person name="Bustamante F.O."/>
            <person name="Brasileiro-Vidal A.C."/>
            <person name="Benko-Iseppon A.M."/>
        </authorList>
    </citation>
    <scope>NUCLEOTIDE SEQUENCE [LARGE SCALE GENOMIC DNA]</scope>
    <source>
        <tissue evidence="19">Leaves</tissue>
    </source>
</reference>
<evidence type="ECO:0000313" key="20">
    <source>
        <dbReference type="Proteomes" id="UP001341840"/>
    </source>
</evidence>
<evidence type="ECO:0000256" key="7">
    <source>
        <dbReference type="ARBA" id="ARBA00018337"/>
    </source>
</evidence>
<evidence type="ECO:0000256" key="6">
    <source>
        <dbReference type="ARBA" id="ARBA00012487"/>
    </source>
</evidence>
<keyword evidence="16" id="KW-0594">Phospholipid biosynthesis</keyword>
<evidence type="ECO:0000256" key="8">
    <source>
        <dbReference type="ARBA" id="ARBA00022516"/>
    </source>
</evidence>
<evidence type="ECO:0000256" key="10">
    <source>
        <dbReference type="ARBA" id="ARBA00022695"/>
    </source>
</evidence>